<comment type="caution">
    <text evidence="3">The sequence shown here is derived from an EMBL/GenBank/DDBJ whole genome shotgun (WGS) entry which is preliminary data.</text>
</comment>
<dbReference type="EMBL" id="CAJVPL010000266">
    <property type="protein sequence ID" value="CAG8475743.1"/>
    <property type="molecule type" value="Genomic_DNA"/>
</dbReference>
<proteinExistence type="predicted"/>
<feature type="compositionally biased region" description="Polar residues" evidence="1">
    <location>
        <begin position="1"/>
        <end position="10"/>
    </location>
</feature>
<keyword evidence="4" id="KW-1185">Reference proteome</keyword>
<evidence type="ECO:0000256" key="2">
    <source>
        <dbReference type="SAM" id="Phobius"/>
    </source>
</evidence>
<sequence length="83" mass="9320">MSRQQPYIITSSSSSSHGRRGPSLQGSSSVFNEDEIIEANGPITNFLREEFFTPEKRSGNFQIVYVTAAFGLVIAFLRNFEQE</sequence>
<feature type="region of interest" description="Disordered" evidence="1">
    <location>
        <begin position="1"/>
        <end position="30"/>
    </location>
</feature>
<evidence type="ECO:0000313" key="4">
    <source>
        <dbReference type="Proteomes" id="UP000789831"/>
    </source>
</evidence>
<protein>
    <submittedName>
        <fullName evidence="3">8705_t:CDS:1</fullName>
    </submittedName>
</protein>
<organism evidence="3 4">
    <name type="scientific">Ambispora gerdemannii</name>
    <dbReference type="NCBI Taxonomy" id="144530"/>
    <lineage>
        <taxon>Eukaryota</taxon>
        <taxon>Fungi</taxon>
        <taxon>Fungi incertae sedis</taxon>
        <taxon>Mucoromycota</taxon>
        <taxon>Glomeromycotina</taxon>
        <taxon>Glomeromycetes</taxon>
        <taxon>Archaeosporales</taxon>
        <taxon>Ambisporaceae</taxon>
        <taxon>Ambispora</taxon>
    </lineage>
</organism>
<evidence type="ECO:0000313" key="3">
    <source>
        <dbReference type="EMBL" id="CAG8475743.1"/>
    </source>
</evidence>
<feature type="transmembrane region" description="Helical" evidence="2">
    <location>
        <begin position="61"/>
        <end position="80"/>
    </location>
</feature>
<dbReference type="OrthoDB" id="5514856at2759"/>
<name>A0A9N8W5H2_9GLOM</name>
<accession>A0A9N8W5H2</accession>
<keyword evidence="2" id="KW-1133">Transmembrane helix</keyword>
<evidence type="ECO:0000256" key="1">
    <source>
        <dbReference type="SAM" id="MobiDB-lite"/>
    </source>
</evidence>
<keyword evidence="2" id="KW-0472">Membrane</keyword>
<gene>
    <name evidence="3" type="ORF">AGERDE_LOCUS2969</name>
</gene>
<dbReference type="Proteomes" id="UP000789831">
    <property type="component" value="Unassembled WGS sequence"/>
</dbReference>
<dbReference type="AlphaFoldDB" id="A0A9N8W5H2"/>
<keyword evidence="2" id="KW-0812">Transmembrane</keyword>
<reference evidence="3" key="1">
    <citation type="submission" date="2021-06" db="EMBL/GenBank/DDBJ databases">
        <authorList>
            <person name="Kallberg Y."/>
            <person name="Tangrot J."/>
            <person name="Rosling A."/>
        </authorList>
    </citation>
    <scope>NUCLEOTIDE SEQUENCE</scope>
    <source>
        <strain evidence="3">MT106</strain>
    </source>
</reference>